<protein>
    <submittedName>
        <fullName evidence="5">Flavin reductase (DIM6/NTAB) family NADH-FMN oxidoreductase RutF</fullName>
    </submittedName>
</protein>
<dbReference type="InterPro" id="IPR002563">
    <property type="entry name" value="Flavin_Rdtase-like_dom"/>
</dbReference>
<dbReference type="SUPFAM" id="SSF50475">
    <property type="entry name" value="FMN-binding split barrel"/>
    <property type="match status" value="1"/>
</dbReference>
<dbReference type="Gene3D" id="2.30.110.10">
    <property type="entry name" value="Electron Transport, Fmn-binding Protein, Chain A"/>
    <property type="match status" value="1"/>
</dbReference>
<sequence>MRMPTSKPGWHTYPGMVAIVTSMNENQKNVMAAGWHTYIGQDPGYYGISLRKETHSFNLIKESGVFGVNFLTGTHSEWIQATGTYSGSTMDKFEALHIPYENGIKVDVPILTDAYFAYECKVIDITTYGDHEWIVGEVLLTYKDENVFSENGLPDLSKISIPTYMGRSEYRLINHKTDSKKHRITDSL</sequence>
<reference evidence="5 6" key="1">
    <citation type="submission" date="2023-07" db="EMBL/GenBank/DDBJ databases">
        <title>Genomic Encyclopedia of Type Strains, Phase IV (KMG-IV): sequencing the most valuable type-strain genomes for metagenomic binning, comparative biology and taxonomic classification.</title>
        <authorList>
            <person name="Goeker M."/>
        </authorList>
    </citation>
    <scope>NUCLEOTIDE SEQUENCE [LARGE SCALE GENOMIC DNA]</scope>
    <source>
        <strain evidence="5 6">DSM 19154</strain>
    </source>
</reference>
<dbReference type="InterPro" id="IPR012349">
    <property type="entry name" value="Split_barrel_FMN-bd"/>
</dbReference>
<keyword evidence="2" id="KW-0285">Flavoprotein</keyword>
<comment type="similarity">
    <text evidence="3">Belongs to the flavoredoxin family.</text>
</comment>
<dbReference type="Proteomes" id="UP001225034">
    <property type="component" value="Unassembled WGS sequence"/>
</dbReference>
<evidence type="ECO:0000259" key="4">
    <source>
        <dbReference type="SMART" id="SM00903"/>
    </source>
</evidence>
<comment type="cofactor">
    <cofactor evidence="1">
        <name>FMN</name>
        <dbReference type="ChEBI" id="CHEBI:58210"/>
    </cofactor>
</comment>
<dbReference type="PANTHER" id="PTHR43567">
    <property type="entry name" value="FLAVOREDOXIN-RELATED-RELATED"/>
    <property type="match status" value="1"/>
</dbReference>
<name>A0ABT9YH47_9BACI</name>
<dbReference type="PANTHER" id="PTHR43567:SF1">
    <property type="entry name" value="FLAVOREDOXIN"/>
    <property type="match status" value="1"/>
</dbReference>
<evidence type="ECO:0000256" key="1">
    <source>
        <dbReference type="ARBA" id="ARBA00001917"/>
    </source>
</evidence>
<dbReference type="RefSeq" id="WP_306982266.1">
    <property type="nucleotide sequence ID" value="NZ_JAUSUA010000002.1"/>
</dbReference>
<evidence type="ECO:0000256" key="2">
    <source>
        <dbReference type="ARBA" id="ARBA00022630"/>
    </source>
</evidence>
<dbReference type="EMBL" id="JAUSUA010000002">
    <property type="protein sequence ID" value="MDQ0207184.1"/>
    <property type="molecule type" value="Genomic_DNA"/>
</dbReference>
<gene>
    <name evidence="5" type="ORF">J2S05_001983</name>
</gene>
<dbReference type="Pfam" id="PF01613">
    <property type="entry name" value="Flavin_Reduct"/>
    <property type="match status" value="1"/>
</dbReference>
<keyword evidence="6" id="KW-1185">Reference proteome</keyword>
<comment type="caution">
    <text evidence="5">The sequence shown here is derived from an EMBL/GenBank/DDBJ whole genome shotgun (WGS) entry which is preliminary data.</text>
</comment>
<feature type="domain" description="Flavin reductase like" evidence="4">
    <location>
        <begin position="10"/>
        <end position="153"/>
    </location>
</feature>
<evidence type="ECO:0000313" key="5">
    <source>
        <dbReference type="EMBL" id="MDQ0207184.1"/>
    </source>
</evidence>
<evidence type="ECO:0000313" key="6">
    <source>
        <dbReference type="Proteomes" id="UP001225034"/>
    </source>
</evidence>
<evidence type="ECO:0000256" key="3">
    <source>
        <dbReference type="ARBA" id="ARBA00038054"/>
    </source>
</evidence>
<organism evidence="5 6">
    <name type="scientific">Alkalicoccobacillus murimartini</name>
    <dbReference type="NCBI Taxonomy" id="171685"/>
    <lineage>
        <taxon>Bacteria</taxon>
        <taxon>Bacillati</taxon>
        <taxon>Bacillota</taxon>
        <taxon>Bacilli</taxon>
        <taxon>Bacillales</taxon>
        <taxon>Bacillaceae</taxon>
        <taxon>Alkalicoccobacillus</taxon>
    </lineage>
</organism>
<dbReference type="InterPro" id="IPR052174">
    <property type="entry name" value="Flavoredoxin"/>
</dbReference>
<proteinExistence type="inferred from homology"/>
<dbReference type="SMART" id="SM00903">
    <property type="entry name" value="Flavin_Reduct"/>
    <property type="match status" value="1"/>
</dbReference>
<accession>A0ABT9YH47</accession>